<proteinExistence type="inferred from homology"/>
<organism evidence="4 5">
    <name type="scientific">Eucalyptus globulus</name>
    <name type="common">Tasmanian blue gum</name>
    <dbReference type="NCBI Taxonomy" id="34317"/>
    <lineage>
        <taxon>Eukaryota</taxon>
        <taxon>Viridiplantae</taxon>
        <taxon>Streptophyta</taxon>
        <taxon>Embryophyta</taxon>
        <taxon>Tracheophyta</taxon>
        <taxon>Spermatophyta</taxon>
        <taxon>Magnoliopsida</taxon>
        <taxon>eudicotyledons</taxon>
        <taxon>Gunneridae</taxon>
        <taxon>Pentapetalae</taxon>
        <taxon>rosids</taxon>
        <taxon>malvids</taxon>
        <taxon>Myrtales</taxon>
        <taxon>Myrtaceae</taxon>
        <taxon>Myrtoideae</taxon>
        <taxon>Eucalypteae</taxon>
        <taxon>Eucalyptus</taxon>
    </lineage>
</organism>
<dbReference type="SMART" id="SM00499">
    <property type="entry name" value="AAI"/>
    <property type="match status" value="1"/>
</dbReference>
<dbReference type="InterPro" id="IPR016140">
    <property type="entry name" value="Bifunc_inhib/LTP/seed_store"/>
</dbReference>
<accession>A0ABD3LPK3</accession>
<comment type="similarity">
    <text evidence="1 2">Belongs to the plant LTP family.</text>
</comment>
<dbReference type="Pfam" id="PF00234">
    <property type="entry name" value="Tryp_alpha_amyl"/>
    <property type="match status" value="1"/>
</dbReference>
<evidence type="ECO:0000313" key="5">
    <source>
        <dbReference type="Proteomes" id="UP001634007"/>
    </source>
</evidence>
<dbReference type="EMBL" id="JBJKBG010000001">
    <property type="protein sequence ID" value="KAL3753377.1"/>
    <property type="molecule type" value="Genomic_DNA"/>
</dbReference>
<name>A0ABD3LPK3_EUCGL</name>
<keyword evidence="2" id="KW-0446">Lipid-binding</keyword>
<reference evidence="4 5" key="1">
    <citation type="submission" date="2024-11" db="EMBL/GenBank/DDBJ databases">
        <title>Chromosome-level genome assembly of Eucalyptus globulus Labill. provides insights into its genome evolution.</title>
        <authorList>
            <person name="Li X."/>
        </authorList>
    </citation>
    <scope>NUCLEOTIDE SEQUENCE [LARGE SCALE GENOMIC DNA]</scope>
    <source>
        <strain evidence="4">CL2024</strain>
        <tissue evidence="4">Fresh tender leaves</tissue>
    </source>
</reference>
<protein>
    <recommendedName>
        <fullName evidence="2">Non-specific lipid-transfer protein</fullName>
    </recommendedName>
</protein>
<comment type="caution">
    <text evidence="4">The sequence shown here is derived from an EMBL/GenBank/DDBJ whole genome shotgun (WGS) entry which is preliminary data.</text>
</comment>
<dbReference type="AlphaFoldDB" id="A0ABD3LPK3"/>
<evidence type="ECO:0000256" key="1">
    <source>
        <dbReference type="ARBA" id="ARBA00009748"/>
    </source>
</evidence>
<dbReference type="Proteomes" id="UP001634007">
    <property type="component" value="Unassembled WGS sequence"/>
</dbReference>
<dbReference type="Gene3D" id="1.10.110.10">
    <property type="entry name" value="Plant lipid-transfer and hydrophobic proteins"/>
    <property type="match status" value="1"/>
</dbReference>
<feature type="domain" description="Bifunctional inhibitor/plant lipid transfer protein/seed storage helical" evidence="3">
    <location>
        <begin position="101"/>
        <end position="181"/>
    </location>
</feature>
<dbReference type="PRINTS" id="PR00382">
    <property type="entry name" value="LIPIDTRNSFER"/>
</dbReference>
<sequence length="191" mass="20839">MKSRHSIYSLTTRNKQRINLLRHVSNVQPVRTFYINSPTQPRLDSPNLLEQLLSYTPQKLALAYIARRIRNGPPALLKLACLLLAYMAVAVAPVARAAVTCSQALCIPYMRSDMGPMLASCCNGFKSLDSAAQTMPDCQATCECLKPVSGSISDLNYGVVAGLPEKCGVSIPYKISPGTNCSKFMFCCNVK</sequence>
<keyword evidence="2" id="KW-0813">Transport</keyword>
<evidence type="ECO:0000313" key="4">
    <source>
        <dbReference type="EMBL" id="KAL3753377.1"/>
    </source>
</evidence>
<dbReference type="InterPro" id="IPR000528">
    <property type="entry name" value="Plant_nsLTP"/>
</dbReference>
<dbReference type="GO" id="GO:0008289">
    <property type="term" value="F:lipid binding"/>
    <property type="evidence" value="ECO:0007669"/>
    <property type="project" value="UniProtKB-KW"/>
</dbReference>
<dbReference type="PANTHER" id="PTHR33076">
    <property type="entry name" value="NON-SPECIFIC LIPID-TRANSFER PROTEIN 2-RELATED"/>
    <property type="match status" value="1"/>
</dbReference>
<evidence type="ECO:0000259" key="3">
    <source>
        <dbReference type="SMART" id="SM00499"/>
    </source>
</evidence>
<dbReference type="InterPro" id="IPR036312">
    <property type="entry name" value="Bifun_inhib/LTP/seed_sf"/>
</dbReference>
<comment type="function">
    <text evidence="2">Plant non-specific lipid-transfer proteins transfer phospholipids as well as galactolipids across membranes. May play a role in wax or cutin deposition in the cell walls of expanding epidermal cells and certain secretory tissues.</text>
</comment>
<gene>
    <name evidence="4" type="ORF">ACJRO7_000727</name>
</gene>
<dbReference type="CDD" id="cd01960">
    <property type="entry name" value="nsLTP1"/>
    <property type="match status" value="1"/>
</dbReference>
<evidence type="ECO:0000256" key="2">
    <source>
        <dbReference type="RuleBase" id="RU000628"/>
    </source>
</evidence>
<dbReference type="SUPFAM" id="SSF47699">
    <property type="entry name" value="Bifunctional inhibitor/lipid-transfer protein/seed storage 2S albumin"/>
    <property type="match status" value="1"/>
</dbReference>
<keyword evidence="5" id="KW-1185">Reference proteome</keyword>